<gene>
    <name evidence="3" type="ORF">THAOC_37484</name>
</gene>
<proteinExistence type="predicted"/>
<sequence length="393" mass="44408">MNQEIQFHAEDGTSDDVSALSMDGASAIAGLQASGFAKRMRKNYSSGNFNKGMDILEEDENDEVESQNRSRRSASHRQYGEINNGEELLEPFPERIEPFPKTYEEWQEKKNKEKKEKRKHKKKHKHKKRPKSEGSRARSENDLDGVDIQQVHPPVMEISVGSDSKYHSTGSVSSRRQHSHVSAEARSYTPSVASTQDESLSSYHHSGSRRTSVTLGSAGNISATSPNQRESSMSRVLRRQSEMRASLHSGDSREGSNRESITSASAASRSYLAHVSAEELEALHASLSSAKKEEEQVVDIHSRLEVEVDDAEDQSNRAKMQLASIEMELATANLEREQLQSQLKFIQDENTRLLRKLRNIEDEEQEERLDSLMNDMNYKMKALKLKSSKSRAR</sequence>
<dbReference type="Proteomes" id="UP000266841">
    <property type="component" value="Unassembled WGS sequence"/>
</dbReference>
<feature type="compositionally biased region" description="Basic and acidic residues" evidence="2">
    <location>
        <begin position="131"/>
        <end position="141"/>
    </location>
</feature>
<feature type="region of interest" description="Disordered" evidence="2">
    <location>
        <begin position="43"/>
        <end position="262"/>
    </location>
</feature>
<accession>K0QYR4</accession>
<reference evidence="3 4" key="1">
    <citation type="journal article" date="2012" name="Genome Biol.">
        <title>Genome and low-iron response of an oceanic diatom adapted to chronic iron limitation.</title>
        <authorList>
            <person name="Lommer M."/>
            <person name="Specht M."/>
            <person name="Roy A.S."/>
            <person name="Kraemer L."/>
            <person name="Andreson R."/>
            <person name="Gutowska M.A."/>
            <person name="Wolf J."/>
            <person name="Bergner S.V."/>
            <person name="Schilhabel M.B."/>
            <person name="Klostermeier U.C."/>
            <person name="Beiko R.G."/>
            <person name="Rosenstiel P."/>
            <person name="Hippler M."/>
            <person name="Laroche J."/>
        </authorList>
    </citation>
    <scope>NUCLEOTIDE SEQUENCE [LARGE SCALE GENOMIC DNA]</scope>
    <source>
        <strain evidence="3 4">CCMP1005</strain>
    </source>
</reference>
<feature type="compositionally biased region" description="Polar residues" evidence="2">
    <location>
        <begin position="188"/>
        <end position="234"/>
    </location>
</feature>
<evidence type="ECO:0000256" key="2">
    <source>
        <dbReference type="SAM" id="MobiDB-lite"/>
    </source>
</evidence>
<dbReference type="AlphaFoldDB" id="K0QYR4"/>
<feature type="compositionally biased region" description="Acidic residues" evidence="2">
    <location>
        <begin position="55"/>
        <end position="65"/>
    </location>
</feature>
<dbReference type="eggNOG" id="ENOG502TDDJ">
    <property type="taxonomic scope" value="Eukaryota"/>
</dbReference>
<protein>
    <submittedName>
        <fullName evidence="3">Uncharacterized protein</fullName>
    </submittedName>
</protein>
<evidence type="ECO:0000256" key="1">
    <source>
        <dbReference type="SAM" id="Coils"/>
    </source>
</evidence>
<feature type="compositionally biased region" description="Basic and acidic residues" evidence="2">
    <location>
        <begin position="92"/>
        <end position="114"/>
    </location>
</feature>
<name>K0QYR4_THAOC</name>
<evidence type="ECO:0000313" key="3">
    <source>
        <dbReference type="EMBL" id="EJK44015.1"/>
    </source>
</evidence>
<dbReference type="EMBL" id="AGNL01050288">
    <property type="protein sequence ID" value="EJK44015.1"/>
    <property type="molecule type" value="Genomic_DNA"/>
</dbReference>
<evidence type="ECO:0000313" key="4">
    <source>
        <dbReference type="Proteomes" id="UP000266841"/>
    </source>
</evidence>
<keyword evidence="1" id="KW-0175">Coiled coil</keyword>
<dbReference type="OMA" id="ARVENDC"/>
<keyword evidence="4" id="KW-1185">Reference proteome</keyword>
<organism evidence="3 4">
    <name type="scientific">Thalassiosira oceanica</name>
    <name type="common">Marine diatom</name>
    <dbReference type="NCBI Taxonomy" id="159749"/>
    <lineage>
        <taxon>Eukaryota</taxon>
        <taxon>Sar</taxon>
        <taxon>Stramenopiles</taxon>
        <taxon>Ochrophyta</taxon>
        <taxon>Bacillariophyta</taxon>
        <taxon>Coscinodiscophyceae</taxon>
        <taxon>Thalassiosirophycidae</taxon>
        <taxon>Thalassiosirales</taxon>
        <taxon>Thalassiosiraceae</taxon>
        <taxon>Thalassiosira</taxon>
    </lineage>
</organism>
<feature type="compositionally biased region" description="Basic residues" evidence="2">
    <location>
        <begin position="115"/>
        <end position="130"/>
    </location>
</feature>
<feature type="coiled-coil region" evidence="1">
    <location>
        <begin position="277"/>
        <end position="370"/>
    </location>
</feature>
<comment type="caution">
    <text evidence="3">The sequence shown here is derived from an EMBL/GenBank/DDBJ whole genome shotgun (WGS) entry which is preliminary data.</text>
</comment>